<feature type="transmembrane region" description="Helical" evidence="1">
    <location>
        <begin position="79"/>
        <end position="96"/>
    </location>
</feature>
<gene>
    <name evidence="2" type="ORF">R28058_03971</name>
</gene>
<feature type="transmembrane region" description="Helical" evidence="1">
    <location>
        <begin position="102"/>
        <end position="122"/>
    </location>
</feature>
<dbReference type="EMBL" id="CEKZ01000003">
    <property type="protein sequence ID" value="CEQ02664.1"/>
    <property type="molecule type" value="Genomic_DNA"/>
</dbReference>
<feature type="transmembrane region" description="Helical" evidence="1">
    <location>
        <begin position="231"/>
        <end position="249"/>
    </location>
</feature>
<protein>
    <submittedName>
        <fullName evidence="2">Uncharacterized protein</fullName>
    </submittedName>
</protein>
<reference evidence="2 3" key="1">
    <citation type="submission" date="2015-01" db="EMBL/GenBank/DDBJ databases">
        <authorList>
            <person name="Aslett A.Martin."/>
            <person name="De Silva Nishadi"/>
        </authorList>
    </citation>
    <scope>NUCLEOTIDE SEQUENCE [LARGE SCALE GENOMIC DNA]</scope>
    <source>
        <strain evidence="2 3">R28058</strain>
    </source>
</reference>
<dbReference type="AlphaFoldDB" id="A0A0C7G4Z2"/>
<evidence type="ECO:0000256" key="1">
    <source>
        <dbReference type="SAM" id="Phobius"/>
    </source>
</evidence>
<keyword evidence="1" id="KW-1133">Transmembrane helix</keyword>
<dbReference type="Proteomes" id="UP000049127">
    <property type="component" value="Unassembled WGS sequence"/>
</dbReference>
<keyword evidence="1" id="KW-0812">Transmembrane</keyword>
<dbReference type="OrthoDB" id="10004744at2"/>
<name>A0A0C7G4Z2_PARSO</name>
<feature type="transmembrane region" description="Helical" evidence="1">
    <location>
        <begin position="261"/>
        <end position="278"/>
    </location>
</feature>
<organism evidence="2 3">
    <name type="scientific">Paraclostridium sordellii</name>
    <name type="common">Clostridium sordellii</name>
    <dbReference type="NCBI Taxonomy" id="1505"/>
    <lineage>
        <taxon>Bacteria</taxon>
        <taxon>Bacillati</taxon>
        <taxon>Bacillota</taxon>
        <taxon>Clostridia</taxon>
        <taxon>Peptostreptococcales</taxon>
        <taxon>Peptostreptococcaceae</taxon>
        <taxon>Paraclostridium</taxon>
    </lineage>
</organism>
<proteinExistence type="predicted"/>
<feature type="transmembrane region" description="Helical" evidence="1">
    <location>
        <begin position="143"/>
        <end position="162"/>
    </location>
</feature>
<keyword evidence="1" id="KW-0472">Membrane</keyword>
<evidence type="ECO:0000313" key="2">
    <source>
        <dbReference type="EMBL" id="CEQ02664.1"/>
    </source>
</evidence>
<accession>A0A0C7G4Z2</accession>
<sequence>MGEIIIKEIVKREDAKLVLSLLFLGSILELFVKDGMNIATLIIFSYIGHKYFGNIKNTVEYKNYEFIDEEKYKKGLKRFAIFIDIYVAIRIISILLSKYNGYTMIETLLLVILMVPYESYLSKKYVKCIHNKDENVKNVFMKYKFITIILSIVFIIFTLAFFTDLNKGKEKGYVKVFDYEYSLISKNNKREVSIKSKSMDSTIIEDNKNEKYFDKYINKASIWMNFQALKVYSYFGMAFMFLMMLVQNIKYKTKYEVKSTMNTIFLGGFIIFAMIGINDIHNNIENDLITYMSEYMY</sequence>
<dbReference type="RefSeq" id="WP_155485938.1">
    <property type="nucleotide sequence ID" value="NZ_CDNI01000003.1"/>
</dbReference>
<evidence type="ECO:0000313" key="3">
    <source>
        <dbReference type="Proteomes" id="UP000049127"/>
    </source>
</evidence>